<gene>
    <name evidence="2" type="ORF">NDU88_006578</name>
</gene>
<evidence type="ECO:0000313" key="2">
    <source>
        <dbReference type="EMBL" id="KAJ1101511.1"/>
    </source>
</evidence>
<keyword evidence="3" id="KW-1185">Reference proteome</keyword>
<evidence type="ECO:0000313" key="3">
    <source>
        <dbReference type="Proteomes" id="UP001066276"/>
    </source>
</evidence>
<feature type="compositionally biased region" description="Low complexity" evidence="1">
    <location>
        <begin position="17"/>
        <end position="31"/>
    </location>
</feature>
<feature type="compositionally biased region" description="Basic residues" evidence="1">
    <location>
        <begin position="77"/>
        <end position="86"/>
    </location>
</feature>
<dbReference type="AlphaFoldDB" id="A0AAV7MCM5"/>
<dbReference type="Proteomes" id="UP001066276">
    <property type="component" value="Chromosome 10"/>
</dbReference>
<comment type="caution">
    <text evidence="2">The sequence shown here is derived from an EMBL/GenBank/DDBJ whole genome shotgun (WGS) entry which is preliminary data.</text>
</comment>
<protein>
    <submittedName>
        <fullName evidence="2">Uncharacterized protein</fullName>
    </submittedName>
</protein>
<dbReference type="EMBL" id="JANPWB010000014">
    <property type="protein sequence ID" value="KAJ1101511.1"/>
    <property type="molecule type" value="Genomic_DNA"/>
</dbReference>
<accession>A0AAV7MCM5</accession>
<evidence type="ECO:0000256" key="1">
    <source>
        <dbReference type="SAM" id="MobiDB-lite"/>
    </source>
</evidence>
<name>A0AAV7MCM5_PLEWA</name>
<sequence length="167" mass="17572">MTTGRGWASRQGRGPRGARQQIKLLQSSSSSRGDRARGAAGAQGQGDHRRPEGEPAVGTRRLLELPARSTPSSTGRRFGREKGRRAVRGEAGIRDHGAPCARDALADRFAYSGCVGVRWWSGWEGGTRVQCAATTHTHPPLACAGAANTSPLHSARTCSQSGVGAKC</sequence>
<feature type="region of interest" description="Disordered" evidence="1">
    <location>
        <begin position="1"/>
        <end position="95"/>
    </location>
</feature>
<reference evidence="2" key="1">
    <citation type="journal article" date="2022" name="bioRxiv">
        <title>Sequencing and chromosome-scale assembly of the giantPleurodeles waltlgenome.</title>
        <authorList>
            <person name="Brown T."/>
            <person name="Elewa A."/>
            <person name="Iarovenko S."/>
            <person name="Subramanian E."/>
            <person name="Araus A.J."/>
            <person name="Petzold A."/>
            <person name="Susuki M."/>
            <person name="Suzuki K.-i.T."/>
            <person name="Hayashi T."/>
            <person name="Toyoda A."/>
            <person name="Oliveira C."/>
            <person name="Osipova E."/>
            <person name="Leigh N.D."/>
            <person name="Simon A."/>
            <person name="Yun M.H."/>
        </authorList>
    </citation>
    <scope>NUCLEOTIDE SEQUENCE</scope>
    <source>
        <strain evidence="2">20211129_DDA</strain>
        <tissue evidence="2">Liver</tissue>
    </source>
</reference>
<proteinExistence type="predicted"/>
<organism evidence="2 3">
    <name type="scientific">Pleurodeles waltl</name>
    <name type="common">Iberian ribbed newt</name>
    <dbReference type="NCBI Taxonomy" id="8319"/>
    <lineage>
        <taxon>Eukaryota</taxon>
        <taxon>Metazoa</taxon>
        <taxon>Chordata</taxon>
        <taxon>Craniata</taxon>
        <taxon>Vertebrata</taxon>
        <taxon>Euteleostomi</taxon>
        <taxon>Amphibia</taxon>
        <taxon>Batrachia</taxon>
        <taxon>Caudata</taxon>
        <taxon>Salamandroidea</taxon>
        <taxon>Salamandridae</taxon>
        <taxon>Pleurodelinae</taxon>
        <taxon>Pleurodeles</taxon>
    </lineage>
</organism>